<accession>A0ABN5CY22</accession>
<dbReference type="InterPro" id="IPR036397">
    <property type="entry name" value="RNaseH_sf"/>
</dbReference>
<dbReference type="InterPro" id="IPR054353">
    <property type="entry name" value="IstA-like_C"/>
</dbReference>
<dbReference type="EMBL" id="CP023519">
    <property type="protein sequence ID" value="ATF79586.1"/>
    <property type="molecule type" value="Genomic_DNA"/>
</dbReference>
<dbReference type="Proteomes" id="UP000218103">
    <property type="component" value="Plasmid unnamed1"/>
</dbReference>
<proteinExistence type="inferred from homology"/>
<comment type="similarity">
    <text evidence="1">Belongs to the transposase IS21/IS408/IS1162 family.</text>
</comment>
<dbReference type="PANTHER" id="PTHR35004">
    <property type="entry name" value="TRANSPOSASE RV3428C-RELATED"/>
    <property type="match status" value="1"/>
</dbReference>
<dbReference type="Pfam" id="PF22483">
    <property type="entry name" value="Mu-transpos_C_2"/>
    <property type="match status" value="1"/>
</dbReference>
<dbReference type="Gene3D" id="3.30.420.10">
    <property type="entry name" value="Ribonuclease H-like superfamily/Ribonuclease H"/>
    <property type="match status" value="1"/>
</dbReference>
<protein>
    <submittedName>
        <fullName evidence="4">Transposase</fullName>
    </submittedName>
</protein>
<keyword evidence="5" id="KW-1185">Reference proteome</keyword>
<evidence type="ECO:0000259" key="3">
    <source>
        <dbReference type="PROSITE" id="PS50994"/>
    </source>
</evidence>
<evidence type="ECO:0000256" key="2">
    <source>
        <dbReference type="SAM" id="MobiDB-lite"/>
    </source>
</evidence>
<evidence type="ECO:0000256" key="1">
    <source>
        <dbReference type="ARBA" id="ARBA00009277"/>
    </source>
</evidence>
<organism evidence="4 5">
    <name type="scientific">Burkholderia cepacia</name>
    <name type="common">Pseudomonas cepacia</name>
    <dbReference type="NCBI Taxonomy" id="292"/>
    <lineage>
        <taxon>Bacteria</taxon>
        <taxon>Pseudomonadati</taxon>
        <taxon>Pseudomonadota</taxon>
        <taxon>Betaproteobacteria</taxon>
        <taxon>Burkholderiales</taxon>
        <taxon>Burkholderiaceae</taxon>
        <taxon>Burkholderia</taxon>
        <taxon>Burkholderia cepacia complex</taxon>
    </lineage>
</organism>
<sequence>MAFVMVLSYSRDIYLRFFLDARMENFLRGHIGAFNTWCGLPRVLLYDNLKSAVLERVGDAIRFHPTLLAFAGHYRFEPRPVAVARGNEKGRVERAIRHVREAFFAARKYTDLDDLNAQAEQWCRTQAADRPCPEDRTMTVREAFAREQPLLLTLPDNPYPVEEQLAVKVGKTPYVRFDLNDYTIPHTHVRRTLTVRADLNQVRVFDGAEMIASHRRCYDRAEQIEDPQHLKTLEQFKREARQHRGVNSLTRAVPACELLLIRAAERGASVGGLTSSLLRLLDRYGAAELQAAVEDALRAGSAHTNTVRAALERRRAARGAPPPVAMNLPEHVRRKDAPVQPHRLDTYDQLTAEKKDDVDPEQQ</sequence>
<name>A0ABN5CY22_BURCE</name>
<gene>
    <name evidence="4" type="ORF">CO711_19165</name>
</gene>
<feature type="compositionally biased region" description="Basic and acidic residues" evidence="2">
    <location>
        <begin position="330"/>
        <end position="357"/>
    </location>
</feature>
<feature type="domain" description="Integrase catalytic" evidence="3">
    <location>
        <begin position="1"/>
        <end position="157"/>
    </location>
</feature>
<dbReference type="PROSITE" id="PS50994">
    <property type="entry name" value="INTEGRASE"/>
    <property type="match status" value="1"/>
</dbReference>
<geneLocation type="plasmid" evidence="4 5">
    <name>unnamed1</name>
</geneLocation>
<evidence type="ECO:0000313" key="4">
    <source>
        <dbReference type="EMBL" id="ATF79586.1"/>
    </source>
</evidence>
<dbReference type="InterPro" id="IPR001584">
    <property type="entry name" value="Integrase_cat-core"/>
</dbReference>
<reference evidence="5" key="1">
    <citation type="submission" date="2017-09" db="EMBL/GenBank/DDBJ databases">
        <title>FDA dAtabase for Regulatory Grade micrObial Sequences (FDA-ARGOS): Supporting development and validation of Infectious Disease Dx tests.</title>
        <authorList>
            <person name="Minogue T."/>
            <person name="Wolcott M."/>
            <person name="Wasieloski L."/>
            <person name="Aguilar W."/>
            <person name="Moore D."/>
            <person name="Tallon L.J."/>
            <person name="Sadzewicz L."/>
            <person name="Ott S."/>
            <person name="Zhao X."/>
            <person name="Nagaraj S."/>
            <person name="Vavikolanu K."/>
            <person name="Aluvathingal J."/>
            <person name="Nadendla S."/>
            <person name="Sichtig H."/>
        </authorList>
    </citation>
    <scope>NUCLEOTIDE SEQUENCE [LARGE SCALE GENOMIC DNA]</scope>
    <source>
        <strain evidence="5">FDAARGOS_388</strain>
        <plasmid evidence="5">unnamed1</plasmid>
    </source>
</reference>
<keyword evidence="4" id="KW-0614">Plasmid</keyword>
<evidence type="ECO:0000313" key="5">
    <source>
        <dbReference type="Proteomes" id="UP000218103"/>
    </source>
</evidence>
<feature type="region of interest" description="Disordered" evidence="2">
    <location>
        <begin position="313"/>
        <end position="363"/>
    </location>
</feature>
<dbReference type="RefSeq" id="WP_011694461.1">
    <property type="nucleotide sequence ID" value="NZ_BCNU01000064.1"/>
</dbReference>